<proteinExistence type="inferred from homology"/>
<organism evidence="7 8">
    <name type="scientific">Roseomonas marmotae</name>
    <dbReference type="NCBI Taxonomy" id="2768161"/>
    <lineage>
        <taxon>Bacteria</taxon>
        <taxon>Pseudomonadati</taxon>
        <taxon>Pseudomonadota</taxon>
        <taxon>Alphaproteobacteria</taxon>
        <taxon>Acetobacterales</taxon>
        <taxon>Roseomonadaceae</taxon>
        <taxon>Roseomonas</taxon>
    </lineage>
</organism>
<dbReference type="NCBIfam" id="NF006520">
    <property type="entry name" value="PRK08965.1-4"/>
    <property type="match status" value="1"/>
</dbReference>
<comment type="caution">
    <text evidence="7">The sequence shown here is derived from an EMBL/GenBank/DDBJ whole genome shotgun (WGS) entry which is preliminary data.</text>
</comment>
<evidence type="ECO:0000256" key="4">
    <source>
        <dbReference type="ARBA" id="ARBA00022692"/>
    </source>
</evidence>
<evidence type="ECO:0000256" key="6">
    <source>
        <dbReference type="ARBA" id="ARBA00023136"/>
    </source>
</evidence>
<evidence type="ECO:0000256" key="5">
    <source>
        <dbReference type="ARBA" id="ARBA00022989"/>
    </source>
</evidence>
<evidence type="ECO:0000256" key="2">
    <source>
        <dbReference type="ARBA" id="ARBA00006228"/>
    </source>
</evidence>
<dbReference type="Proteomes" id="UP001518990">
    <property type="component" value="Unassembled WGS sequence"/>
</dbReference>
<keyword evidence="8" id="KW-1185">Reference proteome</keyword>
<comment type="similarity">
    <text evidence="2">Belongs to the CPA3 antiporters (TC 2.A.63) subunit E family.</text>
</comment>
<dbReference type="RefSeq" id="WP_207446235.1">
    <property type="nucleotide sequence ID" value="NZ_CP061094.1"/>
</dbReference>
<dbReference type="PIRSF" id="PIRSF019239">
    <property type="entry name" value="MrpE"/>
    <property type="match status" value="1"/>
</dbReference>
<keyword evidence="6" id="KW-0472">Membrane</keyword>
<comment type="subcellular location">
    <subcellularLocation>
        <location evidence="1">Cell membrane</location>
        <topology evidence="1">Multi-pass membrane protein</topology>
    </subcellularLocation>
</comment>
<evidence type="ECO:0000313" key="8">
    <source>
        <dbReference type="Proteomes" id="UP001518990"/>
    </source>
</evidence>
<dbReference type="PANTHER" id="PTHR34584:SF1">
    <property type="entry name" value="NA(+)_H(+) ANTIPORTER SUBUNIT E1"/>
    <property type="match status" value="1"/>
</dbReference>
<evidence type="ECO:0000313" key="7">
    <source>
        <dbReference type="EMBL" id="MBO1074587.1"/>
    </source>
</evidence>
<keyword evidence="5" id="KW-1133">Transmembrane helix</keyword>
<keyword evidence="4" id="KW-0812">Transmembrane</keyword>
<gene>
    <name evidence="7" type="ORF">IAI60_08190</name>
</gene>
<keyword evidence="3" id="KW-1003">Cell membrane</keyword>
<sequence>MRRLFPHPLISGALFVMWMLLNQTVSPGPALVGIVVAALGGWALDLLQPPPLRIRRPMIALKLLGHVLVDVAQSNLGVARVIFGQRKDRRTGFIRVQLALRDPRPLALLACILTATPGTAWVEFDEEDGWLLLHVLDLVDEATWVSIIRERYEQPLMEIFP</sequence>
<evidence type="ECO:0000256" key="3">
    <source>
        <dbReference type="ARBA" id="ARBA00022475"/>
    </source>
</evidence>
<dbReference type="Pfam" id="PF01899">
    <property type="entry name" value="MNHE"/>
    <property type="match status" value="1"/>
</dbReference>
<evidence type="ECO:0000256" key="1">
    <source>
        <dbReference type="ARBA" id="ARBA00004651"/>
    </source>
</evidence>
<reference evidence="7 8" key="1">
    <citation type="submission" date="2020-09" db="EMBL/GenBank/DDBJ databases">
        <title>Roseomonas.</title>
        <authorList>
            <person name="Zhu W."/>
        </authorList>
    </citation>
    <scope>NUCLEOTIDE SEQUENCE [LARGE SCALE GENOMIC DNA]</scope>
    <source>
        <strain evidence="7 8">1311</strain>
    </source>
</reference>
<name>A0ABS3KAW8_9PROT</name>
<dbReference type="EMBL" id="JACTNF010000006">
    <property type="protein sequence ID" value="MBO1074587.1"/>
    <property type="molecule type" value="Genomic_DNA"/>
</dbReference>
<accession>A0ABS3KAW8</accession>
<dbReference type="PANTHER" id="PTHR34584">
    <property type="entry name" value="NA(+)/H(+) ANTIPORTER SUBUNIT E1"/>
    <property type="match status" value="1"/>
</dbReference>
<protein>
    <submittedName>
        <fullName evidence="7">Na+/H+ antiporter subunit E</fullName>
    </submittedName>
</protein>
<dbReference type="InterPro" id="IPR002758">
    <property type="entry name" value="Cation_antiport_E"/>
</dbReference>